<evidence type="ECO:0000256" key="1">
    <source>
        <dbReference type="SAM" id="MobiDB-lite"/>
    </source>
</evidence>
<dbReference type="InterPro" id="IPR038351">
    <property type="entry name" value="MCD_N_sf"/>
</dbReference>
<dbReference type="EMBL" id="JAXLPB010000002">
    <property type="protein sequence ID" value="MDY8109286.1"/>
    <property type="molecule type" value="Genomic_DNA"/>
</dbReference>
<accession>A0ABU5I232</accession>
<gene>
    <name evidence="4" type="ORF">U0C82_09045</name>
</gene>
<sequence length="457" mass="50606">MSRVSLLSDLLGSFAPRIWFADRDANPEVSVDELAALCRKLVRSRGEATGVRMAADILAGIRSLDDQRCEAFFRILADEFAPDPQRLAEAAHAYASDPRAGTLARLQDEAEPPRQELFRRLNLAPGGTAELVKLRERLLPFVEADRETFKPVDTDLRHLFGSWFNRGFLVLKPIDWNTSARILEKIIEYEAVHAIDSWEALRSRLAPGDRRCFAFFHPSIPDDPLIFVEIALTREIPSSIAEVLTDARDHLSGRDATTATFYSISNCHKGLAGVSFGSFLIKQVAADLKETLPQLETFVTLSPVPGFARWLAGLTPEQRDGLEANEKRALEIVAEDGWTRDDRAADLARPGLLSLAARYFLVAKRGDGQPVDPVARFHLGNGAMLNRMMHLGDLSPGGLRRAHGLMVNYLYDLPRVEERHEAYADAQTIAASRQVSGHLPSGADRAPKKDRAKGQAA</sequence>
<dbReference type="InterPro" id="IPR029058">
    <property type="entry name" value="AB_hydrolase_fold"/>
</dbReference>
<dbReference type="InterPro" id="IPR042303">
    <property type="entry name" value="Malonyl_CoA_deC_C_sf"/>
</dbReference>
<feature type="domain" description="Malonyl-CoA decarboxylase C-terminal" evidence="2">
    <location>
        <begin position="167"/>
        <end position="412"/>
    </location>
</feature>
<dbReference type="Proteomes" id="UP001294412">
    <property type="component" value="Unassembled WGS sequence"/>
</dbReference>
<dbReference type="Pfam" id="PF17408">
    <property type="entry name" value="MCD_N"/>
    <property type="match status" value="1"/>
</dbReference>
<dbReference type="InterPro" id="IPR035372">
    <property type="entry name" value="MCD_N"/>
</dbReference>
<evidence type="ECO:0000313" key="5">
    <source>
        <dbReference type="Proteomes" id="UP001294412"/>
    </source>
</evidence>
<proteinExistence type="predicted"/>
<feature type="compositionally biased region" description="Basic and acidic residues" evidence="1">
    <location>
        <begin position="445"/>
        <end position="457"/>
    </location>
</feature>
<name>A0ABU5I232_9HYPH</name>
<dbReference type="Gene3D" id="3.40.630.150">
    <property type="entry name" value="Malonyl-CoA decarboxylase, catalytic domain"/>
    <property type="match status" value="1"/>
</dbReference>
<dbReference type="PANTHER" id="PTHR28641">
    <property type="match status" value="1"/>
</dbReference>
<dbReference type="InterPro" id="IPR007956">
    <property type="entry name" value="Malonyl_CoA_deC_C"/>
</dbReference>
<evidence type="ECO:0000259" key="2">
    <source>
        <dbReference type="Pfam" id="PF05292"/>
    </source>
</evidence>
<dbReference type="PANTHER" id="PTHR28641:SF1">
    <property type="entry name" value="MALONYL-COA DECARBOXYLASE, MITOCHONDRIAL"/>
    <property type="match status" value="1"/>
</dbReference>
<dbReference type="Gene3D" id="1.20.140.90">
    <property type="entry name" value="Malonyl-CoA decarboxylase, oligemerization domain"/>
    <property type="match status" value="1"/>
</dbReference>
<protein>
    <submittedName>
        <fullName evidence="4">Malonyl-CoA decarboxylase</fullName>
    </submittedName>
</protein>
<reference evidence="4 5" key="1">
    <citation type="submission" date="2023-12" db="EMBL/GenBank/DDBJ databases">
        <title>Description of Novel Strain Fulvimarina sp. 2208YS6-2-32 isolated from Uroteuthis (Photololigo) edulis.</title>
        <authorList>
            <person name="Park J.-S."/>
        </authorList>
    </citation>
    <scope>NUCLEOTIDE SEQUENCE [LARGE SCALE GENOMIC DNA]</scope>
    <source>
        <strain evidence="4 5">2208YS6-2-32</strain>
    </source>
</reference>
<feature type="region of interest" description="Disordered" evidence="1">
    <location>
        <begin position="431"/>
        <end position="457"/>
    </location>
</feature>
<dbReference type="InterPro" id="IPR038917">
    <property type="entry name" value="Malonyl_CoA_deC"/>
</dbReference>
<dbReference type="SUPFAM" id="SSF53474">
    <property type="entry name" value="alpha/beta-Hydrolases"/>
    <property type="match status" value="1"/>
</dbReference>
<dbReference type="RefSeq" id="WP_322186733.1">
    <property type="nucleotide sequence ID" value="NZ_JAXLPB010000002.1"/>
</dbReference>
<comment type="caution">
    <text evidence="4">The sequence shown here is derived from an EMBL/GenBank/DDBJ whole genome shotgun (WGS) entry which is preliminary data.</text>
</comment>
<evidence type="ECO:0000313" key="4">
    <source>
        <dbReference type="EMBL" id="MDY8109286.1"/>
    </source>
</evidence>
<keyword evidence="5" id="KW-1185">Reference proteome</keyword>
<feature type="domain" description="Malonyl-CoA decarboxylase N-terminal" evidence="3">
    <location>
        <begin position="80"/>
        <end position="164"/>
    </location>
</feature>
<evidence type="ECO:0000259" key="3">
    <source>
        <dbReference type="Pfam" id="PF17408"/>
    </source>
</evidence>
<dbReference type="Pfam" id="PF05292">
    <property type="entry name" value="MCD"/>
    <property type="match status" value="1"/>
</dbReference>
<organism evidence="4 5">
    <name type="scientific">Fulvimarina uroteuthidis</name>
    <dbReference type="NCBI Taxonomy" id="3098149"/>
    <lineage>
        <taxon>Bacteria</taxon>
        <taxon>Pseudomonadati</taxon>
        <taxon>Pseudomonadota</taxon>
        <taxon>Alphaproteobacteria</taxon>
        <taxon>Hyphomicrobiales</taxon>
        <taxon>Aurantimonadaceae</taxon>
        <taxon>Fulvimarina</taxon>
    </lineage>
</organism>